<organism evidence="1">
    <name type="scientific">marine sediment metagenome</name>
    <dbReference type="NCBI Taxonomy" id="412755"/>
    <lineage>
        <taxon>unclassified sequences</taxon>
        <taxon>metagenomes</taxon>
        <taxon>ecological metagenomes</taxon>
    </lineage>
</organism>
<sequence>MSVEAIFIIASFTAPEEIGANPQSMLWLLPLAAALAVVYKATKLPTITAR</sequence>
<feature type="non-terminal residue" evidence="1">
    <location>
        <position position="50"/>
    </location>
</feature>
<proteinExistence type="predicted"/>
<accession>X1C0U2</accession>
<reference evidence="1" key="1">
    <citation type="journal article" date="2014" name="Front. Microbiol.">
        <title>High frequency of phylogenetically diverse reductive dehalogenase-homologous genes in deep subseafloor sedimentary metagenomes.</title>
        <authorList>
            <person name="Kawai M."/>
            <person name="Futagami T."/>
            <person name="Toyoda A."/>
            <person name="Takaki Y."/>
            <person name="Nishi S."/>
            <person name="Hori S."/>
            <person name="Arai W."/>
            <person name="Tsubouchi T."/>
            <person name="Morono Y."/>
            <person name="Uchiyama I."/>
            <person name="Ito T."/>
            <person name="Fujiyama A."/>
            <person name="Inagaki F."/>
            <person name="Takami H."/>
        </authorList>
    </citation>
    <scope>NUCLEOTIDE SEQUENCE</scope>
    <source>
        <strain evidence="1">Expedition CK06-06</strain>
    </source>
</reference>
<name>X1C0U2_9ZZZZ</name>
<dbReference type="AlphaFoldDB" id="X1C0U2"/>
<dbReference type="EMBL" id="BART01026770">
    <property type="protein sequence ID" value="GAH00897.1"/>
    <property type="molecule type" value="Genomic_DNA"/>
</dbReference>
<comment type="caution">
    <text evidence="1">The sequence shown here is derived from an EMBL/GenBank/DDBJ whole genome shotgun (WGS) entry which is preliminary data.</text>
</comment>
<evidence type="ECO:0000313" key="1">
    <source>
        <dbReference type="EMBL" id="GAH00897.1"/>
    </source>
</evidence>
<protein>
    <submittedName>
        <fullName evidence="1">Uncharacterized protein</fullName>
    </submittedName>
</protein>
<gene>
    <name evidence="1" type="ORF">S01H4_47643</name>
</gene>